<keyword evidence="5 7" id="KW-1133">Transmembrane helix</keyword>
<reference evidence="9" key="1">
    <citation type="submission" date="2020-08" db="EMBL/GenBank/DDBJ databases">
        <title>Genome public.</title>
        <authorList>
            <person name="Liu C."/>
            <person name="Sun Q."/>
        </authorList>
    </citation>
    <scope>NUCLEOTIDE SEQUENCE</scope>
    <source>
        <strain evidence="9">NSJ-23</strain>
    </source>
</reference>
<feature type="transmembrane region" description="Helical" evidence="7">
    <location>
        <begin position="369"/>
        <end position="389"/>
    </location>
</feature>
<comment type="subcellular location">
    <subcellularLocation>
        <location evidence="1">Cell inner membrane</location>
        <topology evidence="1">Multi-pass membrane protein</topology>
    </subcellularLocation>
</comment>
<keyword evidence="10" id="KW-1185">Reference proteome</keyword>
<keyword evidence="4 7" id="KW-0812">Transmembrane</keyword>
<feature type="transmembrane region" description="Helical" evidence="7">
    <location>
        <begin position="212"/>
        <end position="233"/>
    </location>
</feature>
<evidence type="ECO:0000256" key="4">
    <source>
        <dbReference type="ARBA" id="ARBA00022692"/>
    </source>
</evidence>
<feature type="transmembrane region" description="Helical" evidence="7">
    <location>
        <begin position="89"/>
        <end position="106"/>
    </location>
</feature>
<feature type="transmembrane region" description="Helical" evidence="7">
    <location>
        <begin position="170"/>
        <end position="191"/>
    </location>
</feature>
<evidence type="ECO:0000259" key="8">
    <source>
        <dbReference type="Pfam" id="PF06808"/>
    </source>
</evidence>
<keyword evidence="3" id="KW-0997">Cell inner membrane</keyword>
<dbReference type="InterPro" id="IPR004681">
    <property type="entry name" value="TRAP_DctM"/>
</dbReference>
<accession>A0A8J6M659</accession>
<evidence type="ECO:0000256" key="2">
    <source>
        <dbReference type="ARBA" id="ARBA00022475"/>
    </source>
</evidence>
<evidence type="ECO:0000256" key="6">
    <source>
        <dbReference type="ARBA" id="ARBA00023136"/>
    </source>
</evidence>
<evidence type="ECO:0000313" key="9">
    <source>
        <dbReference type="EMBL" id="MBC5722364.1"/>
    </source>
</evidence>
<evidence type="ECO:0000256" key="5">
    <source>
        <dbReference type="ARBA" id="ARBA00022989"/>
    </source>
</evidence>
<dbReference type="NCBIfam" id="TIGR00786">
    <property type="entry name" value="dctM"/>
    <property type="match status" value="1"/>
</dbReference>
<dbReference type="RefSeq" id="WP_147572281.1">
    <property type="nucleotide sequence ID" value="NZ_JACOPO010000003.1"/>
</dbReference>
<feature type="transmembrane region" description="Helical" evidence="7">
    <location>
        <begin position="270"/>
        <end position="293"/>
    </location>
</feature>
<evidence type="ECO:0000313" key="10">
    <source>
        <dbReference type="Proteomes" id="UP000628736"/>
    </source>
</evidence>
<protein>
    <submittedName>
        <fullName evidence="9">TRAP transporter large permease</fullName>
    </submittedName>
</protein>
<evidence type="ECO:0000256" key="7">
    <source>
        <dbReference type="SAM" id="Phobius"/>
    </source>
</evidence>
<keyword evidence="6 7" id="KW-0472">Membrane</keyword>
<dbReference type="Pfam" id="PF06808">
    <property type="entry name" value="DctM"/>
    <property type="match status" value="1"/>
</dbReference>
<feature type="transmembrane region" description="Helical" evidence="7">
    <location>
        <begin position="239"/>
        <end position="258"/>
    </location>
</feature>
<dbReference type="PANTHER" id="PTHR33362:SF5">
    <property type="entry name" value="C4-DICARBOXYLATE TRAP TRANSPORTER LARGE PERMEASE PROTEIN DCTM"/>
    <property type="match status" value="1"/>
</dbReference>
<evidence type="ECO:0000256" key="1">
    <source>
        <dbReference type="ARBA" id="ARBA00004429"/>
    </source>
</evidence>
<dbReference type="PANTHER" id="PTHR33362">
    <property type="entry name" value="SIALIC ACID TRAP TRANSPORTER PERMEASE PROTEIN SIAT-RELATED"/>
    <property type="match status" value="1"/>
</dbReference>
<gene>
    <name evidence="9" type="ORF">H8S11_06025</name>
</gene>
<dbReference type="EMBL" id="JACOPO010000003">
    <property type="protein sequence ID" value="MBC5722364.1"/>
    <property type="molecule type" value="Genomic_DNA"/>
</dbReference>
<dbReference type="AlphaFoldDB" id="A0A8J6M659"/>
<dbReference type="Proteomes" id="UP000628736">
    <property type="component" value="Unassembled WGS sequence"/>
</dbReference>
<feature type="transmembrane region" description="Helical" evidence="7">
    <location>
        <begin position="396"/>
        <end position="416"/>
    </location>
</feature>
<dbReference type="PIRSF" id="PIRSF006066">
    <property type="entry name" value="HI0050"/>
    <property type="match status" value="1"/>
</dbReference>
<evidence type="ECO:0000256" key="3">
    <source>
        <dbReference type="ARBA" id="ARBA00022519"/>
    </source>
</evidence>
<comment type="caution">
    <text evidence="9">The sequence shown here is derived from an EMBL/GenBank/DDBJ whole genome shotgun (WGS) entry which is preliminary data.</text>
</comment>
<organism evidence="9 10">
    <name type="scientific">Flintibacter hominis</name>
    <dbReference type="NCBI Taxonomy" id="2763048"/>
    <lineage>
        <taxon>Bacteria</taxon>
        <taxon>Bacillati</taxon>
        <taxon>Bacillota</taxon>
        <taxon>Clostridia</taxon>
        <taxon>Eubacteriales</taxon>
        <taxon>Flintibacter</taxon>
    </lineage>
</organism>
<dbReference type="InterPro" id="IPR010656">
    <property type="entry name" value="DctM"/>
</dbReference>
<dbReference type="GO" id="GO:0022857">
    <property type="term" value="F:transmembrane transporter activity"/>
    <property type="evidence" value="ECO:0007669"/>
    <property type="project" value="TreeGrafter"/>
</dbReference>
<proteinExistence type="predicted"/>
<name>A0A8J6M659_9FIRM</name>
<keyword evidence="2" id="KW-1003">Cell membrane</keyword>
<feature type="transmembrane region" description="Helical" evidence="7">
    <location>
        <begin position="137"/>
        <end position="158"/>
    </location>
</feature>
<feature type="transmembrane region" description="Helical" evidence="7">
    <location>
        <begin position="50"/>
        <end position="68"/>
    </location>
</feature>
<dbReference type="GO" id="GO:0005886">
    <property type="term" value="C:plasma membrane"/>
    <property type="evidence" value="ECO:0007669"/>
    <property type="project" value="UniProtKB-SubCell"/>
</dbReference>
<feature type="transmembrane region" description="Helical" evidence="7">
    <location>
        <begin position="313"/>
        <end position="330"/>
    </location>
</feature>
<sequence>MVSLILFGSFFVLLLLNVPIGLSLGISSVAALIAENLPFSMIPSNLYSSTGKFVLLAIPFFILGGNVMEKSGISARLIDFCRTLVGHRKSGMALVCVIVACFFAAISGSGPATVAALGMILIPAMVKAGYDKGDSAALMSTAGAIGIIIPPSITFVIYGSVTGKSVGSLFASGIVPGILMGIFLVFAMQFVSRGRELVLLPKANGKERWAAFKEAFWGLLMPVIILGGIYGGIFTPTEAAAVSALYGLIVGLFIYRTLSLKDIMPILRDSVSQTAVVMFIVGTASLFAWVLTVTGVAADASNLLIQVSAGNKYIFLLIVNIILLIAGCFIDANSAMYIIVPILYPVAEALGIDGVHLGCIMVMNLAIGLVTPPVGVNLYVGCGIADISLKRMSKSVLPFVVASIIALLLTTYLPFIPMTLPNLLG</sequence>
<feature type="domain" description="TRAP C4-dicarboxylate transport system permease DctM subunit" evidence="8">
    <location>
        <begin position="7"/>
        <end position="414"/>
    </location>
</feature>